<keyword evidence="3" id="KW-1185">Reference proteome</keyword>
<comment type="caution">
    <text evidence="2">The sequence shown here is derived from an EMBL/GenBank/DDBJ whole genome shotgun (WGS) entry which is preliminary data.</text>
</comment>
<accession>A0A7X0LJ80</accession>
<sequence>MKRIVICADGTWNSPESRDATNVLQLARAIKPVANNGTEQVVFYDWGVGSDRKKLSGGISGVGIDKNIMDCYRFIVQNYRSGDHLMFFGFSRGAYTVRSLGGFIRNCGVLKRVHADRIAEAYDIYRDRNPRSSHPDQPKSKAFRRKYAHADRTPIEFIGAWDTVGSLGVPILFWGSIGDEKILFHDTEPSSIIRHARHAIAIDETREDFDYTEWDHKPNIDLKQVFFPGVHGNVGGGYADRGLSDGAFRWILDEAKACGLALEPFLMAGLKDRADGHEPNSRRSIFKLRGKIVRNLDKIGRQPVFHRSAKQRWDRETSRRRSRALKAYFRETGLDWSDVEIVG</sequence>
<evidence type="ECO:0000313" key="3">
    <source>
        <dbReference type="Proteomes" id="UP000541810"/>
    </source>
</evidence>
<name>A0A7X0LJ80_9BACT</name>
<dbReference type="EMBL" id="JACHGY010000001">
    <property type="protein sequence ID" value="MBB6428504.1"/>
    <property type="molecule type" value="Genomic_DNA"/>
</dbReference>
<dbReference type="Pfam" id="PF09994">
    <property type="entry name" value="T6SS_Tle1-like_cat"/>
    <property type="match status" value="1"/>
</dbReference>
<evidence type="ECO:0000259" key="1">
    <source>
        <dbReference type="Pfam" id="PF09994"/>
    </source>
</evidence>
<protein>
    <submittedName>
        <fullName evidence="2">Uncharacterized protein (DUF2235 family)</fullName>
    </submittedName>
</protein>
<feature type="domain" description="T6SS Phospholipase effector Tle1-like catalytic" evidence="1">
    <location>
        <begin position="2"/>
        <end position="254"/>
    </location>
</feature>
<organism evidence="2 3">
    <name type="scientific">Algisphaera agarilytica</name>
    <dbReference type="NCBI Taxonomy" id="1385975"/>
    <lineage>
        <taxon>Bacteria</taxon>
        <taxon>Pseudomonadati</taxon>
        <taxon>Planctomycetota</taxon>
        <taxon>Phycisphaerae</taxon>
        <taxon>Phycisphaerales</taxon>
        <taxon>Phycisphaeraceae</taxon>
        <taxon>Algisphaera</taxon>
    </lineage>
</organism>
<evidence type="ECO:0000313" key="2">
    <source>
        <dbReference type="EMBL" id="MBB6428504.1"/>
    </source>
</evidence>
<dbReference type="InterPro" id="IPR018712">
    <property type="entry name" value="Tle1-like_cat"/>
</dbReference>
<dbReference type="PANTHER" id="PTHR33840">
    <property type="match status" value="1"/>
</dbReference>
<dbReference type="AlphaFoldDB" id="A0A7X0LJ80"/>
<reference evidence="2 3" key="1">
    <citation type="submission" date="2020-08" db="EMBL/GenBank/DDBJ databases">
        <title>Genomic Encyclopedia of Type Strains, Phase IV (KMG-IV): sequencing the most valuable type-strain genomes for metagenomic binning, comparative biology and taxonomic classification.</title>
        <authorList>
            <person name="Goeker M."/>
        </authorList>
    </citation>
    <scope>NUCLEOTIDE SEQUENCE [LARGE SCALE GENOMIC DNA]</scope>
    <source>
        <strain evidence="2 3">DSM 103725</strain>
    </source>
</reference>
<dbReference type="Proteomes" id="UP000541810">
    <property type="component" value="Unassembled WGS sequence"/>
</dbReference>
<dbReference type="PANTHER" id="PTHR33840:SF1">
    <property type="entry name" value="TLE1 PHOSPHOLIPASE DOMAIN-CONTAINING PROTEIN"/>
    <property type="match status" value="1"/>
</dbReference>
<dbReference type="RefSeq" id="WP_184675708.1">
    <property type="nucleotide sequence ID" value="NZ_JACHGY010000001.1"/>
</dbReference>
<gene>
    <name evidence="2" type="ORF">HNQ40_000310</name>
</gene>
<proteinExistence type="predicted"/>